<evidence type="ECO:0000256" key="1">
    <source>
        <dbReference type="ARBA" id="ARBA00004141"/>
    </source>
</evidence>
<dbReference type="Gene3D" id="1.20.1250.20">
    <property type="entry name" value="MFS general substrate transporter like domains"/>
    <property type="match status" value="2"/>
</dbReference>
<evidence type="ECO:0000256" key="2">
    <source>
        <dbReference type="ARBA" id="ARBA00006727"/>
    </source>
</evidence>
<feature type="transmembrane region" description="Helical" evidence="3">
    <location>
        <begin position="332"/>
        <end position="352"/>
    </location>
</feature>
<dbReference type="PANTHER" id="PTHR11360">
    <property type="entry name" value="MONOCARBOXYLATE TRANSPORTER"/>
    <property type="match status" value="1"/>
</dbReference>
<protein>
    <recommendedName>
        <fullName evidence="6">MFS general substrate transporter</fullName>
    </recommendedName>
</protein>
<dbReference type="PANTHER" id="PTHR11360:SF287">
    <property type="entry name" value="MFS MONOCARBOXYLATE TRANSPORTER"/>
    <property type="match status" value="1"/>
</dbReference>
<evidence type="ECO:0008006" key="6">
    <source>
        <dbReference type="Google" id="ProtNLM"/>
    </source>
</evidence>
<feature type="transmembrane region" description="Helical" evidence="3">
    <location>
        <begin position="130"/>
        <end position="147"/>
    </location>
</feature>
<keyword evidence="3" id="KW-1133">Transmembrane helix</keyword>
<comment type="subcellular location">
    <subcellularLocation>
        <location evidence="1">Membrane</location>
        <topology evidence="1">Multi-pass membrane protein</topology>
    </subcellularLocation>
</comment>
<feature type="transmembrane region" description="Helical" evidence="3">
    <location>
        <begin position="153"/>
        <end position="174"/>
    </location>
</feature>
<sequence>MADTLELARQIPLPSSCSTLALEVEEDQSTRVNESSLPPVDEGFQAWTFNTLLISEQLSAAFLVEAIVWGFPNSFGVFLEAYLKDPEYTKQENPTSLLPLIGPLSSGIIYCLGPFINLFITRFPFHRRNVMWLGVLCCWTSLFGASYTTKLQLLVILQGALYAVGGALLYYPCISYLSEWFVRRRGLANGIIFAGTSAGGLILPLILPLLISSNGPAKALRILSIVILALLVPILPLVKGRLPELRSSRARLSGRRRLVERDLSKNTAIWIVLAANTFQGFGYFVPILWLPTFASALSINTTNASVALAMLNGASVVGRLSLGYLSDKLNPWTLAMSTLLFTSITTFILWGVLSSTFAGLMCFGVAYGLLAGGWSSLWTGFIRGIGITRKLLYVLRHWEHPLNAYINCVILQLRLQLFFAGQ</sequence>
<feature type="transmembrane region" description="Helical" evidence="3">
    <location>
        <begin position="98"/>
        <end position="118"/>
    </location>
</feature>
<organism evidence="4 5">
    <name type="scientific">Paramarasmius palmivorus</name>
    <dbReference type="NCBI Taxonomy" id="297713"/>
    <lineage>
        <taxon>Eukaryota</taxon>
        <taxon>Fungi</taxon>
        <taxon>Dikarya</taxon>
        <taxon>Basidiomycota</taxon>
        <taxon>Agaricomycotina</taxon>
        <taxon>Agaricomycetes</taxon>
        <taxon>Agaricomycetidae</taxon>
        <taxon>Agaricales</taxon>
        <taxon>Marasmiineae</taxon>
        <taxon>Marasmiaceae</taxon>
        <taxon>Paramarasmius</taxon>
    </lineage>
</organism>
<accession>A0AAW0DA04</accession>
<evidence type="ECO:0000313" key="4">
    <source>
        <dbReference type="EMBL" id="KAK7047441.1"/>
    </source>
</evidence>
<proteinExistence type="inferred from homology"/>
<feature type="transmembrane region" description="Helical" evidence="3">
    <location>
        <begin position="58"/>
        <end position="78"/>
    </location>
</feature>
<dbReference type="InterPro" id="IPR036259">
    <property type="entry name" value="MFS_trans_sf"/>
</dbReference>
<dbReference type="AlphaFoldDB" id="A0AAW0DA04"/>
<dbReference type="SUPFAM" id="SSF103473">
    <property type="entry name" value="MFS general substrate transporter"/>
    <property type="match status" value="1"/>
</dbReference>
<gene>
    <name evidence="4" type="ORF">VNI00_006672</name>
</gene>
<dbReference type="GO" id="GO:0016020">
    <property type="term" value="C:membrane"/>
    <property type="evidence" value="ECO:0007669"/>
    <property type="project" value="UniProtKB-SubCell"/>
</dbReference>
<keyword evidence="5" id="KW-1185">Reference proteome</keyword>
<comment type="caution">
    <text evidence="4">The sequence shown here is derived from an EMBL/GenBank/DDBJ whole genome shotgun (WGS) entry which is preliminary data.</text>
</comment>
<keyword evidence="3" id="KW-0472">Membrane</keyword>
<dbReference type="InterPro" id="IPR011701">
    <property type="entry name" value="MFS"/>
</dbReference>
<keyword evidence="3" id="KW-0812">Transmembrane</keyword>
<feature type="transmembrane region" description="Helical" evidence="3">
    <location>
        <begin position="219"/>
        <end position="242"/>
    </location>
</feature>
<evidence type="ECO:0000313" key="5">
    <source>
        <dbReference type="Proteomes" id="UP001383192"/>
    </source>
</evidence>
<dbReference type="GO" id="GO:0022857">
    <property type="term" value="F:transmembrane transporter activity"/>
    <property type="evidence" value="ECO:0007669"/>
    <property type="project" value="InterPro"/>
</dbReference>
<evidence type="ECO:0000256" key="3">
    <source>
        <dbReference type="SAM" id="Phobius"/>
    </source>
</evidence>
<name>A0AAW0DA04_9AGAR</name>
<feature type="transmembrane region" description="Helical" evidence="3">
    <location>
        <begin position="186"/>
        <end position="207"/>
    </location>
</feature>
<feature type="transmembrane region" description="Helical" evidence="3">
    <location>
        <begin position="358"/>
        <end position="381"/>
    </location>
</feature>
<feature type="transmembrane region" description="Helical" evidence="3">
    <location>
        <begin position="263"/>
        <end position="284"/>
    </location>
</feature>
<dbReference type="Proteomes" id="UP001383192">
    <property type="component" value="Unassembled WGS sequence"/>
</dbReference>
<dbReference type="EMBL" id="JAYKXP010000020">
    <property type="protein sequence ID" value="KAK7047441.1"/>
    <property type="molecule type" value="Genomic_DNA"/>
</dbReference>
<reference evidence="4 5" key="1">
    <citation type="submission" date="2024-01" db="EMBL/GenBank/DDBJ databases">
        <title>A draft genome for a cacao thread blight-causing isolate of Paramarasmius palmivorus.</title>
        <authorList>
            <person name="Baruah I.K."/>
            <person name="Bukari Y."/>
            <person name="Amoako-Attah I."/>
            <person name="Meinhardt L.W."/>
            <person name="Bailey B.A."/>
            <person name="Cohen S.P."/>
        </authorList>
    </citation>
    <scope>NUCLEOTIDE SEQUENCE [LARGE SCALE GENOMIC DNA]</scope>
    <source>
        <strain evidence="4 5">GH-12</strain>
    </source>
</reference>
<dbReference type="Pfam" id="PF07690">
    <property type="entry name" value="MFS_1"/>
    <property type="match status" value="1"/>
</dbReference>
<comment type="similarity">
    <text evidence="2">Belongs to the major facilitator superfamily. Monocarboxylate porter (TC 2.A.1.13) family.</text>
</comment>
<dbReference type="InterPro" id="IPR050327">
    <property type="entry name" value="Proton-linked_MCT"/>
</dbReference>